<keyword evidence="3" id="KW-0328">Glycosyltransferase</keyword>
<keyword evidence="4" id="KW-1185">Reference proteome</keyword>
<organism evidence="3 4">
    <name type="scientific">Sphingobacterium suaedae</name>
    <dbReference type="NCBI Taxonomy" id="1686402"/>
    <lineage>
        <taxon>Bacteria</taxon>
        <taxon>Pseudomonadati</taxon>
        <taxon>Bacteroidota</taxon>
        <taxon>Sphingobacteriia</taxon>
        <taxon>Sphingobacteriales</taxon>
        <taxon>Sphingobacteriaceae</taxon>
        <taxon>Sphingobacterium</taxon>
    </lineage>
</organism>
<gene>
    <name evidence="3" type="ORF">ACFSR5_09290</name>
</gene>
<keyword evidence="1" id="KW-0472">Membrane</keyword>
<reference evidence="4" key="1">
    <citation type="journal article" date="2019" name="Int. J. Syst. Evol. Microbiol.">
        <title>The Global Catalogue of Microorganisms (GCM) 10K type strain sequencing project: providing services to taxonomists for standard genome sequencing and annotation.</title>
        <authorList>
            <consortium name="The Broad Institute Genomics Platform"/>
            <consortium name="The Broad Institute Genome Sequencing Center for Infectious Disease"/>
            <person name="Wu L."/>
            <person name="Ma J."/>
        </authorList>
    </citation>
    <scope>NUCLEOTIDE SEQUENCE [LARGE SCALE GENOMIC DNA]</scope>
    <source>
        <strain evidence="4">KCTC 42662</strain>
    </source>
</reference>
<protein>
    <submittedName>
        <fullName evidence="3">Glycosyltransferase</fullName>
        <ecNumber evidence="3">2.4.-.-</ecNumber>
    </submittedName>
</protein>
<dbReference type="Pfam" id="PF00535">
    <property type="entry name" value="Glycos_transf_2"/>
    <property type="match status" value="1"/>
</dbReference>
<keyword evidence="1" id="KW-1133">Transmembrane helix</keyword>
<dbReference type="EC" id="2.4.-.-" evidence="3"/>
<keyword evidence="1" id="KW-0812">Transmembrane</keyword>
<dbReference type="RefSeq" id="WP_380902975.1">
    <property type="nucleotide sequence ID" value="NZ_JBHUEG010000007.1"/>
</dbReference>
<dbReference type="PANTHER" id="PTHR43685">
    <property type="entry name" value="GLYCOSYLTRANSFERASE"/>
    <property type="match status" value="1"/>
</dbReference>
<sequence>MFFSIIIPLYNRPQEIDELLDSLTRLQYRSFEVIVVEDGSSISSKDIVNRYKDRLAIRYFEKRNEGQGFARNYGFSKAKGDFFIVFDSDILVPDTYLNHVLDALEKKQWDAFGGPDAAHASFTDVQKAISYSMTSPFTTGGIRGNKKHVGQFHPRSFNMGISRQVYEKTNGFRLSRRSEDIEFSIRMIGAGFRVGLIPEAFVYHKRRATFAQFFKQTHAFGKGRIDIFMLFPGELKTVHALPAVFVVGVIALFALNLFVFLHAGRPQIWIALIWIGNGFLGLYTVLLFLHALIKTRDLKVALLGVLAAYVQLFAYGTGFIRQYVSAVLLKNRCVGRCKKE</sequence>
<keyword evidence="3" id="KW-0808">Transferase</keyword>
<comment type="caution">
    <text evidence="3">The sequence shown here is derived from an EMBL/GenBank/DDBJ whole genome shotgun (WGS) entry which is preliminary data.</text>
</comment>
<evidence type="ECO:0000256" key="1">
    <source>
        <dbReference type="SAM" id="Phobius"/>
    </source>
</evidence>
<evidence type="ECO:0000259" key="2">
    <source>
        <dbReference type="Pfam" id="PF00535"/>
    </source>
</evidence>
<dbReference type="PANTHER" id="PTHR43685:SF2">
    <property type="entry name" value="GLYCOSYLTRANSFERASE 2-LIKE DOMAIN-CONTAINING PROTEIN"/>
    <property type="match status" value="1"/>
</dbReference>
<evidence type="ECO:0000313" key="3">
    <source>
        <dbReference type="EMBL" id="MFD2547837.1"/>
    </source>
</evidence>
<dbReference type="GO" id="GO:0016757">
    <property type="term" value="F:glycosyltransferase activity"/>
    <property type="evidence" value="ECO:0007669"/>
    <property type="project" value="UniProtKB-KW"/>
</dbReference>
<evidence type="ECO:0000313" key="4">
    <source>
        <dbReference type="Proteomes" id="UP001597545"/>
    </source>
</evidence>
<proteinExistence type="predicted"/>
<dbReference type="Gene3D" id="3.90.550.10">
    <property type="entry name" value="Spore Coat Polysaccharide Biosynthesis Protein SpsA, Chain A"/>
    <property type="match status" value="1"/>
</dbReference>
<dbReference type="EMBL" id="JBHULR010000003">
    <property type="protein sequence ID" value="MFD2547837.1"/>
    <property type="molecule type" value="Genomic_DNA"/>
</dbReference>
<name>A0ABW5KGE5_9SPHI</name>
<dbReference type="InterPro" id="IPR001173">
    <property type="entry name" value="Glyco_trans_2-like"/>
</dbReference>
<accession>A0ABW5KGE5</accession>
<dbReference type="SUPFAM" id="SSF53448">
    <property type="entry name" value="Nucleotide-diphospho-sugar transferases"/>
    <property type="match status" value="1"/>
</dbReference>
<dbReference type="Proteomes" id="UP001597545">
    <property type="component" value="Unassembled WGS sequence"/>
</dbReference>
<feature type="transmembrane region" description="Helical" evidence="1">
    <location>
        <begin position="300"/>
        <end position="320"/>
    </location>
</feature>
<dbReference type="InterPro" id="IPR029044">
    <property type="entry name" value="Nucleotide-diphossugar_trans"/>
</dbReference>
<feature type="transmembrane region" description="Helical" evidence="1">
    <location>
        <begin position="268"/>
        <end position="293"/>
    </location>
</feature>
<dbReference type="InterPro" id="IPR050834">
    <property type="entry name" value="Glycosyltransf_2"/>
</dbReference>
<feature type="transmembrane region" description="Helical" evidence="1">
    <location>
        <begin position="238"/>
        <end position="262"/>
    </location>
</feature>
<feature type="domain" description="Glycosyltransferase 2-like" evidence="2">
    <location>
        <begin position="4"/>
        <end position="165"/>
    </location>
</feature>